<feature type="transmembrane region" description="Helical" evidence="5">
    <location>
        <begin position="416"/>
        <end position="446"/>
    </location>
</feature>
<dbReference type="Proteomes" id="UP000192223">
    <property type="component" value="Unplaced"/>
</dbReference>
<organism evidence="7 8">
    <name type="scientific">Agrilus planipennis</name>
    <name type="common">Emerald ash borer</name>
    <name type="synonym">Agrilus marcopoli</name>
    <dbReference type="NCBI Taxonomy" id="224129"/>
    <lineage>
        <taxon>Eukaryota</taxon>
        <taxon>Metazoa</taxon>
        <taxon>Ecdysozoa</taxon>
        <taxon>Arthropoda</taxon>
        <taxon>Hexapoda</taxon>
        <taxon>Insecta</taxon>
        <taxon>Pterygota</taxon>
        <taxon>Neoptera</taxon>
        <taxon>Endopterygota</taxon>
        <taxon>Coleoptera</taxon>
        <taxon>Polyphaga</taxon>
        <taxon>Elateriformia</taxon>
        <taxon>Buprestoidea</taxon>
        <taxon>Buprestidae</taxon>
        <taxon>Agrilinae</taxon>
        <taxon>Agrilus</taxon>
    </lineage>
</organism>
<dbReference type="SUPFAM" id="SSF52091">
    <property type="entry name" value="SpoIIaa-like"/>
    <property type="match status" value="1"/>
</dbReference>
<dbReference type="OrthoDB" id="288203at2759"/>
<evidence type="ECO:0000313" key="7">
    <source>
        <dbReference type="Proteomes" id="UP000192223"/>
    </source>
</evidence>
<dbReference type="GO" id="GO:0016020">
    <property type="term" value="C:membrane"/>
    <property type="evidence" value="ECO:0007669"/>
    <property type="project" value="UniProtKB-SubCell"/>
</dbReference>
<dbReference type="PROSITE" id="PS50801">
    <property type="entry name" value="STAS"/>
    <property type="match status" value="1"/>
</dbReference>
<feature type="transmembrane region" description="Helical" evidence="5">
    <location>
        <begin position="179"/>
        <end position="204"/>
    </location>
</feature>
<dbReference type="Pfam" id="PF00916">
    <property type="entry name" value="Sulfate_transp"/>
    <property type="match status" value="1"/>
</dbReference>
<evidence type="ECO:0000256" key="2">
    <source>
        <dbReference type="ARBA" id="ARBA00022692"/>
    </source>
</evidence>
<accession>A0A7F5RIT6</accession>
<feature type="transmembrane region" description="Helical" evidence="5">
    <location>
        <begin position="67"/>
        <end position="85"/>
    </location>
</feature>
<name>A0A7F5RIT6_AGRPL</name>
<gene>
    <name evidence="8" type="primary">LOC108737235</name>
</gene>
<dbReference type="CDD" id="cd07042">
    <property type="entry name" value="STAS_SulP_like_sulfate_transporter"/>
    <property type="match status" value="1"/>
</dbReference>
<comment type="subcellular location">
    <subcellularLocation>
        <location evidence="1">Membrane</location>
        <topology evidence="1">Multi-pass membrane protein</topology>
    </subcellularLocation>
</comment>
<dbReference type="AlphaFoldDB" id="A0A7F5RIT6"/>
<feature type="transmembrane region" description="Helical" evidence="5">
    <location>
        <begin position="284"/>
        <end position="306"/>
    </location>
</feature>
<evidence type="ECO:0000256" key="4">
    <source>
        <dbReference type="ARBA" id="ARBA00023136"/>
    </source>
</evidence>
<feature type="transmembrane region" description="Helical" evidence="5">
    <location>
        <begin position="220"/>
        <end position="243"/>
    </location>
</feature>
<dbReference type="InterPro" id="IPR011547">
    <property type="entry name" value="SLC26A/SulP_dom"/>
</dbReference>
<feature type="transmembrane region" description="Helical" evidence="5">
    <location>
        <begin position="107"/>
        <end position="126"/>
    </location>
</feature>
<dbReference type="RefSeq" id="XP_025835903.1">
    <property type="nucleotide sequence ID" value="XM_025980118.1"/>
</dbReference>
<proteinExistence type="predicted"/>
<evidence type="ECO:0000256" key="1">
    <source>
        <dbReference type="ARBA" id="ARBA00004141"/>
    </source>
</evidence>
<keyword evidence="2 5" id="KW-0812">Transmembrane</keyword>
<dbReference type="InParanoid" id="A0A7F5RIT6"/>
<evidence type="ECO:0000313" key="8">
    <source>
        <dbReference type="RefSeq" id="XP_025835903.1"/>
    </source>
</evidence>
<dbReference type="Gene3D" id="3.30.750.24">
    <property type="entry name" value="STAS domain"/>
    <property type="match status" value="1"/>
</dbReference>
<dbReference type="GO" id="GO:0055085">
    <property type="term" value="P:transmembrane transport"/>
    <property type="evidence" value="ECO:0007669"/>
    <property type="project" value="InterPro"/>
</dbReference>
<keyword evidence="4 5" id="KW-0472">Membrane</keyword>
<evidence type="ECO:0000256" key="5">
    <source>
        <dbReference type="SAM" id="Phobius"/>
    </source>
</evidence>
<evidence type="ECO:0000256" key="3">
    <source>
        <dbReference type="ARBA" id="ARBA00022989"/>
    </source>
</evidence>
<evidence type="ECO:0000259" key="6">
    <source>
        <dbReference type="PROSITE" id="PS50801"/>
    </source>
</evidence>
<feature type="transmembrane region" description="Helical" evidence="5">
    <location>
        <begin position="386"/>
        <end position="404"/>
    </location>
</feature>
<reference evidence="8" key="1">
    <citation type="submission" date="2025-08" db="UniProtKB">
        <authorList>
            <consortium name="RefSeq"/>
        </authorList>
    </citation>
    <scope>IDENTIFICATION</scope>
    <source>
        <tissue evidence="8">Entire body</tissue>
    </source>
</reference>
<keyword evidence="3 5" id="KW-1133">Transmembrane helix</keyword>
<dbReference type="FunCoup" id="A0A7F5RIT6">
    <property type="interactions" value="3"/>
</dbReference>
<dbReference type="KEGG" id="apln:108737235"/>
<dbReference type="Pfam" id="PF01740">
    <property type="entry name" value="STAS"/>
    <property type="match status" value="1"/>
</dbReference>
<feature type="domain" description="STAS" evidence="6">
    <location>
        <begin position="457"/>
        <end position="549"/>
    </location>
</feature>
<feature type="transmembrane region" description="Helical" evidence="5">
    <location>
        <begin position="133"/>
        <end position="159"/>
    </location>
</feature>
<dbReference type="InterPro" id="IPR036513">
    <property type="entry name" value="STAS_dom_sf"/>
</dbReference>
<sequence>MENGDNGKRKCKRFKEIIFKRIHILQWLPQYTKLDAVSDVIAGITLGLTMMPQSMAYATLANLPAQYGLYSAFIGSFIYVFFGTIKEVSIGPTSLMALLTLSVCRDLPIEFVILLCFLSGCVELIMGILRLGFLVDFISVPVVSGFTSATSVIIIMAQLKGLLGIKYNSQGIIDWAYKLYLHINKITLGDSLLGIACMIFLIAFKQLPKIKVKSETSKKILWLFSIGRNALIVLLTSLLACYFEQKWGKVPFKIYGNITRGIPDFKPPQFSTKMGNETLSFIDMVGMLGSGVIIVPVIAVLANVAIAKSFAAGKIVDATQEMVTLGLCNILGSFVQSMPATGAFTRSAVSNASGVRTPMAGLYSGTIILLALTFLTPYFYYVPSATLAAVLISAVMFMVDYEIIPKLWKINKFDMMVTIATFCASLAYGVELGLVFGVIISLIPLLKMWTRPKIKSQTIALQSGEMCLLLELQVGFLFPAVDYFTQETVKILNNFEKMHISVVIIDFSTVLRLDYSSMQSLQNLQKTLKKMSITTKFINVSEEVSAALEKYYRKDELVFCYSDSGKLLENSYKISFSKTNLNEQLPLLNC</sequence>
<dbReference type="GeneID" id="108737235"/>
<dbReference type="PANTHER" id="PTHR11814">
    <property type="entry name" value="SULFATE TRANSPORTER"/>
    <property type="match status" value="1"/>
</dbReference>
<keyword evidence="7" id="KW-1185">Reference proteome</keyword>
<dbReference type="InterPro" id="IPR001902">
    <property type="entry name" value="SLC26A/SulP_fam"/>
</dbReference>
<protein>
    <submittedName>
        <fullName evidence="8">Sodium-independent sulfate anion transporter-like</fullName>
    </submittedName>
</protein>
<feature type="transmembrane region" description="Helical" evidence="5">
    <location>
        <begin position="360"/>
        <end position="380"/>
    </location>
</feature>
<dbReference type="InterPro" id="IPR002645">
    <property type="entry name" value="STAS_dom"/>
</dbReference>